<dbReference type="Proteomes" id="UP000663856">
    <property type="component" value="Unassembled WGS sequence"/>
</dbReference>
<proteinExistence type="predicted"/>
<sequence length="423" mass="49666">MEEEVPLKLIELSDFIRSPSILSERLEFKQTKIEKPEFDAKVKDEYEPDTVKFKHAQTGIILLKQKAICTDNHDDGEYTKQKELIVPKDIVVFADDVDRRKIGLFKKSRNHFSRHLLVTSGAALQALIPSLINTKEWLIVCKLKYSKLYTKETPIEKNVIISLNINHSCVRYEILTAFDLLQQSFNEIKSAYILIDFSKILTRWFKGYLQRTDQYPSLSNRMLYRYQIQASKCSLTLGKRQYHQDKNYYRFGSSLRKFHYKSDIPTQIYINFNSLPIMFYSIQLDNIFVYSMNDEYKQIIKDIGNGLSLVSVHDLNASRYIENKPNDCSVLIPKNEISQGKYSIEEREEIISYPSSFEPNENERILFEKIWNNRMRIQMQHQQLMMKAAKLLCFSPLNNESVYKKTAPLNSESDLPTIPLVHY</sequence>
<protein>
    <submittedName>
        <fullName evidence="1">Uncharacterized protein</fullName>
    </submittedName>
</protein>
<evidence type="ECO:0000313" key="6">
    <source>
        <dbReference type="Proteomes" id="UP000663887"/>
    </source>
</evidence>
<organism evidence="1 6">
    <name type="scientific">Rotaria magnacalcarata</name>
    <dbReference type="NCBI Taxonomy" id="392030"/>
    <lineage>
        <taxon>Eukaryota</taxon>
        <taxon>Metazoa</taxon>
        <taxon>Spiralia</taxon>
        <taxon>Gnathifera</taxon>
        <taxon>Rotifera</taxon>
        <taxon>Eurotatoria</taxon>
        <taxon>Bdelloidea</taxon>
        <taxon>Philodinida</taxon>
        <taxon>Philodinidae</taxon>
        <taxon>Rotaria</taxon>
    </lineage>
</organism>
<dbReference type="Proteomes" id="UP000663842">
    <property type="component" value="Unassembled WGS sequence"/>
</dbReference>
<evidence type="ECO:0000313" key="1">
    <source>
        <dbReference type="EMBL" id="CAF2037375.1"/>
    </source>
</evidence>
<dbReference type="AlphaFoldDB" id="A0A816NPE6"/>
<keyword evidence="5" id="KW-1185">Reference proteome</keyword>
<reference evidence="1" key="1">
    <citation type="submission" date="2021-02" db="EMBL/GenBank/DDBJ databases">
        <authorList>
            <person name="Nowell W R."/>
        </authorList>
    </citation>
    <scope>NUCLEOTIDE SEQUENCE</scope>
</reference>
<dbReference type="Proteomes" id="UP000663887">
    <property type="component" value="Unassembled WGS sequence"/>
</dbReference>
<dbReference type="EMBL" id="CAJOBF010001848">
    <property type="protein sequence ID" value="CAF3989169.1"/>
    <property type="molecule type" value="Genomic_DNA"/>
</dbReference>
<accession>A0A816NPE6</accession>
<dbReference type="Proteomes" id="UP000663866">
    <property type="component" value="Unassembled WGS sequence"/>
</dbReference>
<evidence type="ECO:0000313" key="4">
    <source>
        <dbReference type="EMBL" id="CAF3989169.1"/>
    </source>
</evidence>
<comment type="caution">
    <text evidence="1">The sequence shown here is derived from an EMBL/GenBank/DDBJ whole genome shotgun (WGS) entry which is preliminary data.</text>
</comment>
<gene>
    <name evidence="3" type="ORF">OVN521_LOCUS8044</name>
    <name evidence="4" type="ORF">UXM345_LOCUS15500</name>
    <name evidence="2" type="ORF">WKI299_LOCUS16152</name>
    <name evidence="1" type="ORF">XDN619_LOCUS6093</name>
</gene>
<evidence type="ECO:0000313" key="5">
    <source>
        <dbReference type="Proteomes" id="UP000663866"/>
    </source>
</evidence>
<name>A0A816NPE6_9BILA</name>
<dbReference type="EMBL" id="CAJNRG010001695">
    <property type="protein sequence ID" value="CAF2037375.1"/>
    <property type="molecule type" value="Genomic_DNA"/>
</dbReference>
<evidence type="ECO:0000313" key="2">
    <source>
        <dbReference type="EMBL" id="CAF2080595.1"/>
    </source>
</evidence>
<dbReference type="EMBL" id="CAJNRF010006381">
    <property type="protein sequence ID" value="CAF2080595.1"/>
    <property type="molecule type" value="Genomic_DNA"/>
</dbReference>
<dbReference type="EMBL" id="CAJOBG010000917">
    <property type="protein sequence ID" value="CAF3873204.1"/>
    <property type="molecule type" value="Genomic_DNA"/>
</dbReference>
<evidence type="ECO:0000313" key="3">
    <source>
        <dbReference type="EMBL" id="CAF3873204.1"/>
    </source>
</evidence>